<reference evidence="3" key="1">
    <citation type="submission" date="2021-01" db="EMBL/GenBank/DDBJ databases">
        <title>Metabolic potential, ecology and presence of endohyphal bacteria is reflected in genomic diversity of Mucoromycotina.</title>
        <authorList>
            <person name="Muszewska A."/>
            <person name="Okrasinska A."/>
            <person name="Steczkiewicz K."/>
            <person name="Drgas O."/>
            <person name="Orlowska M."/>
            <person name="Perlinska-Lenart U."/>
            <person name="Aleksandrzak-Piekarczyk T."/>
            <person name="Szatraj K."/>
            <person name="Zielenkiewicz U."/>
            <person name="Pilsyk S."/>
            <person name="Malc E."/>
            <person name="Mieczkowski P."/>
            <person name="Kruszewska J.S."/>
            <person name="Biernat P."/>
            <person name="Pawlowska J."/>
        </authorList>
    </citation>
    <scope>NUCLEOTIDE SEQUENCE</scope>
    <source>
        <strain evidence="3">WA0000018081</strain>
    </source>
</reference>
<sequence length="445" mass="49002">MAVVYSQSIVPYQVLQRDFSSQGVNVKLNNGKSKFYSVGGPYTIDNKKNIMVGDVWALAGQSNMRGNGFFKDPWSNKTVEKLIHQSTFHLFDMKEKWAIAKDPIHQLSQSIRKVNKMISDPTVADPGLSLVRGGSLALSFAKKYQELMQLQLKVKSLPIGLIASAHGGVSLEQWSTTLLRDTPQWKNESLYGAMLARIESSTSGTNKIAGILWYQGESDTGNMTAATTYGSRMTSWIKSARTDLGNSKLNVIQVQLAREVTTLDTDEGWNSVRNSQAELMDNNIGAVSSIDCPLDDRIHLSLTGEYMVGKRVAVSAQAAINNKASTASPQILISSIKFEQKVISGVTKTYSIKILFKNLGGKFVDVDLVQGFSIRDEDGIDQELIYRTAFYEGNKVVRLLLSDAAKKLTKKTMYLYYGYGNNPICNIVSTNGMGLLTSGPIPITF</sequence>
<feature type="domain" description="Sialate O-acetylesterase" evidence="2">
    <location>
        <begin position="53"/>
        <end position="315"/>
    </location>
</feature>
<protein>
    <recommendedName>
        <fullName evidence="2">Sialate O-acetylesterase domain-containing protein</fullName>
    </recommendedName>
</protein>
<dbReference type="InterPro" id="IPR036514">
    <property type="entry name" value="SGNH_hydro_sf"/>
</dbReference>
<comment type="caution">
    <text evidence="3">The sequence shown here is derived from an EMBL/GenBank/DDBJ whole genome shotgun (WGS) entry which is preliminary data.</text>
</comment>
<name>A0A8H7SKB0_9FUNG</name>
<dbReference type="Gene3D" id="3.40.50.1110">
    <property type="entry name" value="SGNH hydrolase"/>
    <property type="match status" value="1"/>
</dbReference>
<dbReference type="PANTHER" id="PTHR31988:SF19">
    <property type="entry name" value="9-O-ACETYL-N-ACETYLNEURAMINIC ACID DEACETYLASE-RELATED"/>
    <property type="match status" value="1"/>
</dbReference>
<dbReference type="Pfam" id="PF03629">
    <property type="entry name" value="SASA"/>
    <property type="match status" value="1"/>
</dbReference>
<keyword evidence="1" id="KW-0378">Hydrolase</keyword>
<dbReference type="EMBL" id="JAEPRE010000231">
    <property type="protein sequence ID" value="KAG2229968.1"/>
    <property type="molecule type" value="Genomic_DNA"/>
</dbReference>
<organism evidence="3 4">
    <name type="scientific">Thamnidium elegans</name>
    <dbReference type="NCBI Taxonomy" id="101142"/>
    <lineage>
        <taxon>Eukaryota</taxon>
        <taxon>Fungi</taxon>
        <taxon>Fungi incertae sedis</taxon>
        <taxon>Mucoromycota</taxon>
        <taxon>Mucoromycotina</taxon>
        <taxon>Mucoromycetes</taxon>
        <taxon>Mucorales</taxon>
        <taxon>Mucorineae</taxon>
        <taxon>Mucoraceae</taxon>
        <taxon>Thamnidium</taxon>
    </lineage>
</organism>
<accession>A0A8H7SKB0</accession>
<dbReference type="InterPro" id="IPR005181">
    <property type="entry name" value="SASA"/>
</dbReference>
<dbReference type="PANTHER" id="PTHR31988">
    <property type="entry name" value="ESTERASE, PUTATIVE (DUF303)-RELATED"/>
    <property type="match status" value="1"/>
</dbReference>
<dbReference type="InterPro" id="IPR052940">
    <property type="entry name" value="Carb_Esterase_6"/>
</dbReference>
<dbReference type="Proteomes" id="UP000613177">
    <property type="component" value="Unassembled WGS sequence"/>
</dbReference>
<dbReference type="GO" id="GO:0016787">
    <property type="term" value="F:hydrolase activity"/>
    <property type="evidence" value="ECO:0007669"/>
    <property type="project" value="UniProtKB-KW"/>
</dbReference>
<proteinExistence type="predicted"/>
<keyword evidence="4" id="KW-1185">Reference proteome</keyword>
<gene>
    <name evidence="3" type="ORF">INT48_000601</name>
</gene>
<evidence type="ECO:0000313" key="4">
    <source>
        <dbReference type="Proteomes" id="UP000613177"/>
    </source>
</evidence>
<evidence type="ECO:0000256" key="1">
    <source>
        <dbReference type="ARBA" id="ARBA00022801"/>
    </source>
</evidence>
<evidence type="ECO:0000313" key="3">
    <source>
        <dbReference type="EMBL" id="KAG2229968.1"/>
    </source>
</evidence>
<evidence type="ECO:0000259" key="2">
    <source>
        <dbReference type="Pfam" id="PF03629"/>
    </source>
</evidence>
<dbReference type="AlphaFoldDB" id="A0A8H7SKB0"/>
<dbReference type="SUPFAM" id="SSF52266">
    <property type="entry name" value="SGNH hydrolase"/>
    <property type="match status" value="1"/>
</dbReference>